<keyword evidence="1 2" id="KW-0413">Isomerase</keyword>
<keyword evidence="4" id="KW-1185">Reference proteome</keyword>
<dbReference type="InterPro" id="IPR027363">
    <property type="entry name" value="M1Pi_N"/>
</dbReference>
<feature type="binding site" evidence="2">
    <location>
        <begin position="54"/>
        <end position="56"/>
    </location>
    <ligand>
        <name>substrate</name>
    </ligand>
</feature>
<comment type="pathway">
    <text evidence="2">Amino-acid biosynthesis; L-methionine biosynthesis via salvage pathway; L-methionine from S-methyl-5-thio-alpha-D-ribose 1-phosphate: step 1/6.</text>
</comment>
<dbReference type="PANTHER" id="PTHR43475">
    <property type="entry name" value="METHYLTHIORIBOSE-1-PHOSPHATE ISOMERASE"/>
    <property type="match status" value="1"/>
</dbReference>
<dbReference type="NCBIfam" id="TIGR00512">
    <property type="entry name" value="salvage_mtnA"/>
    <property type="match status" value="1"/>
</dbReference>
<dbReference type="InterPro" id="IPR011559">
    <property type="entry name" value="Initiation_fac_2B_a/b/d"/>
</dbReference>
<reference evidence="3 4" key="1">
    <citation type="journal article" date="2013" name="Environ. Microbiol.">
        <title>Genome analysis of Chitinivibrio alkaliphilus gen. nov., sp. nov., a novel extremely haloalkaliphilic anaerobic chitinolytic bacterium from the candidate phylum Termite Group 3.</title>
        <authorList>
            <person name="Sorokin D.Y."/>
            <person name="Gumerov V.M."/>
            <person name="Rakitin A.L."/>
            <person name="Beletsky A.V."/>
            <person name="Damste J.S."/>
            <person name="Muyzer G."/>
            <person name="Mardanov A.V."/>
            <person name="Ravin N.V."/>
        </authorList>
    </citation>
    <scope>NUCLEOTIDE SEQUENCE [LARGE SCALE GENOMIC DNA]</scope>
    <source>
        <strain evidence="3 4">ACht1</strain>
    </source>
</reference>
<dbReference type="HAMAP" id="MF_01678">
    <property type="entry name" value="Salvage_MtnA"/>
    <property type="match status" value="1"/>
</dbReference>
<dbReference type="EMBL" id="ASJR01000014">
    <property type="protein sequence ID" value="ERP31364.1"/>
    <property type="molecule type" value="Genomic_DNA"/>
</dbReference>
<evidence type="ECO:0000256" key="1">
    <source>
        <dbReference type="ARBA" id="ARBA00023235"/>
    </source>
</evidence>
<dbReference type="Gene3D" id="1.20.120.420">
    <property type="entry name" value="translation initiation factor eif-2b, domain 1"/>
    <property type="match status" value="1"/>
</dbReference>
<accession>U7D4E8</accession>
<dbReference type="GO" id="GO:0019509">
    <property type="term" value="P:L-methionine salvage from methylthioadenosine"/>
    <property type="evidence" value="ECO:0007669"/>
    <property type="project" value="UniProtKB-UniRule"/>
</dbReference>
<gene>
    <name evidence="2" type="primary">mtnA</name>
    <name evidence="3" type="ORF">CALK_1709</name>
</gene>
<dbReference type="Pfam" id="PF01008">
    <property type="entry name" value="IF-2B"/>
    <property type="match status" value="1"/>
</dbReference>
<comment type="caution">
    <text evidence="3">The sequence shown here is derived from an EMBL/GenBank/DDBJ whole genome shotgun (WGS) entry which is preliminary data.</text>
</comment>
<feature type="active site" description="Proton donor" evidence="2">
    <location>
        <position position="247"/>
    </location>
</feature>
<dbReference type="Proteomes" id="UP000017148">
    <property type="component" value="Unassembled WGS sequence"/>
</dbReference>
<dbReference type="InterPro" id="IPR000649">
    <property type="entry name" value="IF-2B-related"/>
</dbReference>
<dbReference type="NCBIfam" id="NF004326">
    <property type="entry name" value="PRK05720.1"/>
    <property type="match status" value="1"/>
</dbReference>
<dbReference type="AlphaFoldDB" id="U7D4E8"/>
<dbReference type="Gene3D" id="3.40.50.10470">
    <property type="entry name" value="Translation initiation factor eif-2b, domain 2"/>
    <property type="match status" value="1"/>
</dbReference>
<dbReference type="InterPro" id="IPR037171">
    <property type="entry name" value="NagB/RpiA_transferase-like"/>
</dbReference>
<feature type="site" description="Transition state stabilizer" evidence="2">
    <location>
        <position position="167"/>
    </location>
</feature>
<dbReference type="InterPro" id="IPR005251">
    <property type="entry name" value="IF-M1Pi"/>
</dbReference>
<organism evidence="3 4">
    <name type="scientific">Chitinivibrio alkaliphilus ACht1</name>
    <dbReference type="NCBI Taxonomy" id="1313304"/>
    <lineage>
        <taxon>Bacteria</taxon>
        <taxon>Pseudomonadati</taxon>
        <taxon>Fibrobacterota</taxon>
        <taxon>Chitinivibrionia</taxon>
        <taxon>Chitinivibrionales</taxon>
        <taxon>Chitinivibrionaceae</taxon>
        <taxon>Chitinivibrio</taxon>
    </lineage>
</organism>
<dbReference type="GO" id="GO:0046523">
    <property type="term" value="F:S-methyl-5-thioribose-1-phosphate isomerase activity"/>
    <property type="evidence" value="ECO:0007669"/>
    <property type="project" value="UniProtKB-UniRule"/>
</dbReference>
<dbReference type="PATRIC" id="fig|1313304.3.peg.1624"/>
<protein>
    <recommendedName>
        <fullName evidence="2">Methylthioribose-1-phosphate isomerase</fullName>
        <shortName evidence="2">M1Pi</shortName>
        <shortName evidence="2">MTR-1-P isomerase</shortName>
        <ecNumber evidence="2">5.3.1.23</ecNumber>
    </recommendedName>
    <alternativeName>
        <fullName evidence="2">S-methyl-5-thioribose-1-phosphate isomerase</fullName>
    </alternativeName>
</protein>
<dbReference type="OrthoDB" id="9803436at2"/>
<evidence type="ECO:0000313" key="3">
    <source>
        <dbReference type="EMBL" id="ERP31364.1"/>
    </source>
</evidence>
<keyword evidence="2" id="KW-0486">Methionine biosynthesis</keyword>
<dbReference type="STRING" id="1313304.CALK_1709"/>
<dbReference type="UniPathway" id="UPA00904">
    <property type="reaction ID" value="UER00874"/>
</dbReference>
<comment type="function">
    <text evidence="2">Catalyzes the interconversion of methylthioribose-1-phosphate (MTR-1-P) into methylthioribulose-1-phosphate (MTRu-1-P).</text>
</comment>
<dbReference type="PANTHER" id="PTHR43475:SF1">
    <property type="entry name" value="METHYLTHIORIBOSE-1-PHOSPHATE ISOMERASE"/>
    <property type="match status" value="1"/>
</dbReference>
<dbReference type="SUPFAM" id="SSF100950">
    <property type="entry name" value="NagB/RpiA/CoA transferase-like"/>
    <property type="match status" value="1"/>
</dbReference>
<comment type="similarity">
    <text evidence="2">Belongs to the EIF-2B alpha/beta/delta subunits family. MtnA subfamily.</text>
</comment>
<feature type="binding site" evidence="2">
    <location>
        <position position="206"/>
    </location>
    <ligand>
        <name>substrate</name>
    </ligand>
</feature>
<keyword evidence="2" id="KW-0028">Amino-acid biosynthesis</keyword>
<dbReference type="EC" id="5.3.1.23" evidence="2"/>
<dbReference type="RefSeq" id="WP_022637149.1">
    <property type="nucleotide sequence ID" value="NZ_ASJR01000014.1"/>
</dbReference>
<proteinExistence type="inferred from homology"/>
<sequence length="370" mass="40954">MQVCGTPYRTVWLDPEDQRCLRVINQSLLPHRFETLALYTPHDVARVISEMHIRGAGCIGVTAAYGMYLGACTAPQDSYHDYLHEVGALLTETRPTAVNLSWAVQRMLRVALSAHSLQMLQDRTRDEAQKIADEDVAHCRAIGEYGLPLIEEIYARTQKPVEILTHCNAGWLAFVDHGSATAPIYAAHRRGIPVHVWVDVTGPRNQGSRLTAWELLQEGVPHTIIADNTGGYLFQHNAIDMVITGADCVTRQGDAANKIGTYLKALAAREHSVPFYVALPSSTFDFSRTDGLTEIPIEKRGSHEVTYAYGENDEGVFSRVRIAPAESPAANWGFDVTPARFITELITERGRCVPTWENIRTLFPEASSAG</sequence>
<name>U7D4E8_9BACT</name>
<feature type="binding site" evidence="2">
    <location>
        <position position="94"/>
    </location>
    <ligand>
        <name>substrate</name>
    </ligand>
</feature>
<comment type="catalytic activity">
    <reaction evidence="2">
        <text>5-(methylsulfanyl)-alpha-D-ribose 1-phosphate = 5-(methylsulfanyl)-D-ribulose 1-phosphate</text>
        <dbReference type="Rhea" id="RHEA:19989"/>
        <dbReference type="ChEBI" id="CHEBI:58533"/>
        <dbReference type="ChEBI" id="CHEBI:58548"/>
        <dbReference type="EC" id="5.3.1.23"/>
    </reaction>
</comment>
<evidence type="ECO:0000256" key="2">
    <source>
        <dbReference type="HAMAP-Rule" id="MF_01678"/>
    </source>
</evidence>
<evidence type="ECO:0000313" key="4">
    <source>
        <dbReference type="Proteomes" id="UP000017148"/>
    </source>
</evidence>
<dbReference type="NCBIfam" id="TIGR00524">
    <property type="entry name" value="eIF-2B_rel"/>
    <property type="match status" value="1"/>
</dbReference>
<feature type="binding site" evidence="2">
    <location>
        <begin position="257"/>
        <end position="258"/>
    </location>
    <ligand>
        <name>substrate</name>
    </ligand>
</feature>
<dbReference type="InterPro" id="IPR042529">
    <property type="entry name" value="IF_2B-like_C"/>
</dbReference>
<dbReference type="eggNOG" id="COG0182">
    <property type="taxonomic scope" value="Bacteria"/>
</dbReference>